<reference evidence="9" key="2">
    <citation type="journal article" date="2023" name="Microbiol Resour">
        <title>Decontamination and Annotation of the Draft Genome Sequence of the Oomycete Lagenidium giganteum ARSEF 373.</title>
        <authorList>
            <person name="Morgan W.R."/>
            <person name="Tartar A."/>
        </authorList>
    </citation>
    <scope>NUCLEOTIDE SEQUENCE</scope>
    <source>
        <strain evidence="9">ARSEF 373</strain>
    </source>
</reference>
<gene>
    <name evidence="9" type="ORF">N0F65_006762</name>
</gene>
<accession>A0AAV2YX56</accession>
<evidence type="ECO:0000259" key="8">
    <source>
        <dbReference type="PROSITE" id="PS50191"/>
    </source>
</evidence>
<keyword evidence="6" id="KW-1133">Transmembrane helix</keyword>
<evidence type="ECO:0000259" key="7">
    <source>
        <dbReference type="PROSITE" id="PS50003"/>
    </source>
</evidence>
<evidence type="ECO:0000256" key="6">
    <source>
        <dbReference type="SAM" id="Phobius"/>
    </source>
</evidence>
<comment type="subcellular location">
    <subcellularLocation>
        <location evidence="1">Cytoplasm</location>
    </subcellularLocation>
</comment>
<evidence type="ECO:0000256" key="1">
    <source>
        <dbReference type="ARBA" id="ARBA00004496"/>
    </source>
</evidence>
<feature type="region of interest" description="Disordered" evidence="5">
    <location>
        <begin position="258"/>
        <end position="281"/>
    </location>
</feature>
<dbReference type="InterPro" id="IPR001849">
    <property type="entry name" value="PH_domain"/>
</dbReference>
<dbReference type="InterPro" id="IPR001251">
    <property type="entry name" value="CRAL-TRIO_dom"/>
</dbReference>
<evidence type="ECO:0000256" key="5">
    <source>
        <dbReference type="SAM" id="MobiDB-lite"/>
    </source>
</evidence>
<proteinExistence type="predicted"/>
<dbReference type="PROSITE" id="PS00092">
    <property type="entry name" value="N6_MTASE"/>
    <property type="match status" value="1"/>
</dbReference>
<evidence type="ECO:0000313" key="9">
    <source>
        <dbReference type="EMBL" id="DAZ98730.1"/>
    </source>
</evidence>
<dbReference type="SMART" id="SM00233">
    <property type="entry name" value="PH"/>
    <property type="match status" value="1"/>
</dbReference>
<dbReference type="EMBL" id="DAKRPA010000099">
    <property type="protein sequence ID" value="DAZ98730.1"/>
    <property type="molecule type" value="Genomic_DNA"/>
</dbReference>
<feature type="transmembrane region" description="Helical" evidence="6">
    <location>
        <begin position="529"/>
        <end position="551"/>
    </location>
</feature>
<dbReference type="InterPro" id="IPR011993">
    <property type="entry name" value="PH-like_dom_sf"/>
</dbReference>
<feature type="compositionally biased region" description="Basic and acidic residues" evidence="5">
    <location>
        <begin position="399"/>
        <end position="410"/>
    </location>
</feature>
<feature type="region of interest" description="Disordered" evidence="5">
    <location>
        <begin position="1026"/>
        <end position="1060"/>
    </location>
</feature>
<protein>
    <submittedName>
        <fullName evidence="9">Uncharacterized protein</fullName>
    </submittedName>
</protein>
<evidence type="ECO:0000256" key="4">
    <source>
        <dbReference type="ARBA" id="ARBA00022679"/>
    </source>
</evidence>
<feature type="region of interest" description="Disordered" evidence="5">
    <location>
        <begin position="399"/>
        <end position="418"/>
    </location>
</feature>
<dbReference type="Pfam" id="PF10237">
    <property type="entry name" value="N6-adenineMlase"/>
    <property type="match status" value="1"/>
</dbReference>
<dbReference type="PROSITE" id="PS50003">
    <property type="entry name" value="PH_DOMAIN"/>
    <property type="match status" value="1"/>
</dbReference>
<dbReference type="PANTHER" id="PTHR45657:SF1">
    <property type="entry name" value="CRAL-TRIO DOMAIN-CONTAINING PROTEIN YKL091C-RELATED"/>
    <property type="match status" value="1"/>
</dbReference>
<evidence type="ECO:0000256" key="2">
    <source>
        <dbReference type="ARBA" id="ARBA00022490"/>
    </source>
</evidence>
<reference evidence="9" key="1">
    <citation type="submission" date="2022-11" db="EMBL/GenBank/DDBJ databases">
        <authorList>
            <person name="Morgan W.R."/>
            <person name="Tartar A."/>
        </authorList>
    </citation>
    <scope>NUCLEOTIDE SEQUENCE</scope>
    <source>
        <strain evidence="9">ARSEF 373</strain>
    </source>
</reference>
<keyword evidence="3" id="KW-0489">Methyltransferase</keyword>
<dbReference type="SMART" id="SM00516">
    <property type="entry name" value="SEC14"/>
    <property type="match status" value="1"/>
</dbReference>
<dbReference type="GO" id="GO:0032259">
    <property type="term" value="P:methylation"/>
    <property type="evidence" value="ECO:0007669"/>
    <property type="project" value="UniProtKB-KW"/>
</dbReference>
<dbReference type="PANTHER" id="PTHR45657">
    <property type="entry name" value="CRAL-TRIO DOMAIN-CONTAINING PROTEIN YKL091C-RELATED"/>
    <property type="match status" value="1"/>
</dbReference>
<dbReference type="Proteomes" id="UP001146120">
    <property type="component" value="Unassembled WGS sequence"/>
</dbReference>
<dbReference type="Pfam" id="PF00169">
    <property type="entry name" value="PH"/>
    <property type="match status" value="1"/>
</dbReference>
<evidence type="ECO:0000313" key="10">
    <source>
        <dbReference type="Proteomes" id="UP001146120"/>
    </source>
</evidence>
<name>A0AAV2YX56_9STRA</name>
<dbReference type="SUPFAM" id="SSF52087">
    <property type="entry name" value="CRAL/TRIO domain"/>
    <property type="match status" value="1"/>
</dbReference>
<dbReference type="InterPro" id="IPR036865">
    <property type="entry name" value="CRAL-TRIO_dom_sf"/>
</dbReference>
<dbReference type="SUPFAM" id="SSF50729">
    <property type="entry name" value="PH domain-like"/>
    <property type="match status" value="1"/>
</dbReference>
<keyword evidence="6" id="KW-0472">Membrane</keyword>
<feature type="compositionally biased region" description="Basic and acidic residues" evidence="5">
    <location>
        <begin position="1"/>
        <end position="15"/>
    </location>
</feature>
<dbReference type="Gene3D" id="2.30.29.30">
    <property type="entry name" value="Pleckstrin-homology domain (PH domain)/Phosphotyrosine-binding domain (PTB)"/>
    <property type="match status" value="1"/>
</dbReference>
<dbReference type="PROSITE" id="PS50191">
    <property type="entry name" value="CRAL_TRIO"/>
    <property type="match status" value="1"/>
</dbReference>
<keyword evidence="4" id="KW-0808">Transferase</keyword>
<dbReference type="GO" id="GO:0005737">
    <property type="term" value="C:cytoplasm"/>
    <property type="evidence" value="ECO:0007669"/>
    <property type="project" value="UniProtKB-SubCell"/>
</dbReference>
<dbReference type="CDD" id="cd00170">
    <property type="entry name" value="SEC14"/>
    <property type="match status" value="1"/>
</dbReference>
<keyword evidence="10" id="KW-1185">Reference proteome</keyword>
<dbReference type="GO" id="GO:0003676">
    <property type="term" value="F:nucleic acid binding"/>
    <property type="evidence" value="ECO:0007669"/>
    <property type="project" value="InterPro"/>
</dbReference>
<feature type="domain" description="CRAL-TRIO" evidence="8">
    <location>
        <begin position="655"/>
        <end position="834"/>
    </location>
</feature>
<feature type="compositionally biased region" description="Basic and acidic residues" evidence="5">
    <location>
        <begin position="1033"/>
        <end position="1044"/>
    </location>
</feature>
<feature type="transmembrane region" description="Helical" evidence="6">
    <location>
        <begin position="504"/>
        <end position="523"/>
    </location>
</feature>
<dbReference type="CDD" id="cd00821">
    <property type="entry name" value="PH"/>
    <property type="match status" value="1"/>
</dbReference>
<keyword evidence="2" id="KW-0963">Cytoplasm</keyword>
<dbReference type="InterPro" id="IPR041370">
    <property type="entry name" value="Mlase_EEF1AKMT1/ZCCHC4"/>
</dbReference>
<feature type="region of interest" description="Disordered" evidence="5">
    <location>
        <begin position="1"/>
        <end position="44"/>
    </location>
</feature>
<sequence>MLDAVDRQAANKDADATSGPPSSSVLHLRRKNHSHDPQVEATTATPIAVSPSLKAARMFGLGQPQATGRGAANMLPAVPMTTSAPQFSPFLSRAVSSPADSMEARARAATAALTTPLSVVSEDAPPRVAIRFGDSIRLFAKSKYVCTNKGGGYVGTFDKRFLQPKNNQKQGELACLPPVQSSGALVFRPSTFRIVSPNADKPPGHPVCYGDVIVLVDEHDRVWNNKIGVGPTTLNGYFGPREQNTPGEMYVMLHQVRDDRDGGDDDDSSSESSDEEDGFLSLSNVARTTKSMVESFSRPSNDATMGDRVLPSAGKVLFYGDRNVIIEVHDSNRIRSKFNRVITHYRKNDGLVVQGGYLRCDGRGKSIKFELHGLSLPSIESIVVTELDDSDTPTLDRAEEMDTQAERDPPHTSVVDTGDAPITFGKPVSVRDVYPSSVLSLTFSDGGSVAIPCKQFIENEGQVFHRVVHGGLRPNRIQVQARRQRARRRTVDIRETWKGTYRELLKLFGFVFVLYSLSSYIALRIFGPVVFLPACYFGVVIAVAVFLVELFSPGKLIASRQLSLASQANKPEKFPRDWFFTVLALEASASERTGIFPGSDLGQGMDKDSSSDKIPKAFIMAENGNYQKGAERYMATMAWREEMNADHVLEEPQKHYYAIKSIYKQFLHKRDKVGHPVYFEKIGSINMKQMQKSGVSSDDLFRHYLFAIEFTLKYVACNLCPCDACGPSETQKMFIVLDARGIGMRDMGGENAEFIRKCTSIMQKHYPQRSFKIFIVNVPSWFGMAWKGVKPLLNEATRAKTNILSENDTAAALLEFIDADSLPVEYGGICSCPGGCEENSAFQRLQKCLVDSVLAGKPFCPDDPHPDAIGQCAERMSDDEFCGPSRPLCAADLEDLNRFSLDGSCPRVHPATIPPFREEVLKVGVLLKRSLKIKHFNHFNPIWHRRFFILHPDSLRFGKSVNAEIFQIVNFTADTIVRKTQKQNNTLELITPLMASNGHALLLCANSPDEQQEWVDALTQAIARLRPTAHVPDPPKSDDRKTDDSTANTGPRASLTKAPRSKSFWDQFPEKEELNQYWYSRQTVETLGQEVLEATAADATCAFLSTPSVYYEVKRHGPSQLKCFLFDFDEKFASEGSGFVLFDFNKPLDVPDALRGSCDIVVIDPPFITREVWEKYATTAKLLLRPGTGKVLLSTIQENADMMHELMGCAVQKFKPSIPHLVYQYALFANYETSKLRDLNPEVDDEI</sequence>
<keyword evidence="6" id="KW-0812">Transmembrane</keyword>
<feature type="domain" description="PH" evidence="7">
    <location>
        <begin position="919"/>
        <end position="1023"/>
    </location>
</feature>
<dbReference type="AlphaFoldDB" id="A0AAV2YX56"/>
<dbReference type="Pfam" id="PF00650">
    <property type="entry name" value="CRAL_TRIO"/>
    <property type="match status" value="1"/>
</dbReference>
<dbReference type="InterPro" id="IPR051026">
    <property type="entry name" value="PI/PC_transfer"/>
</dbReference>
<evidence type="ECO:0000256" key="3">
    <source>
        <dbReference type="ARBA" id="ARBA00022603"/>
    </source>
</evidence>
<organism evidence="9 10">
    <name type="scientific">Lagenidium giganteum</name>
    <dbReference type="NCBI Taxonomy" id="4803"/>
    <lineage>
        <taxon>Eukaryota</taxon>
        <taxon>Sar</taxon>
        <taxon>Stramenopiles</taxon>
        <taxon>Oomycota</taxon>
        <taxon>Peronosporomycetes</taxon>
        <taxon>Pythiales</taxon>
        <taxon>Pythiaceae</taxon>
    </lineage>
</organism>
<dbReference type="GO" id="GO:0008168">
    <property type="term" value="F:methyltransferase activity"/>
    <property type="evidence" value="ECO:0007669"/>
    <property type="project" value="UniProtKB-KW"/>
</dbReference>
<comment type="caution">
    <text evidence="9">The sequence shown here is derived from an EMBL/GenBank/DDBJ whole genome shotgun (WGS) entry which is preliminary data.</text>
</comment>
<feature type="compositionally biased region" description="Acidic residues" evidence="5">
    <location>
        <begin position="261"/>
        <end position="278"/>
    </location>
</feature>
<dbReference type="Gene3D" id="3.40.525.10">
    <property type="entry name" value="CRAL-TRIO lipid binding domain"/>
    <property type="match status" value="1"/>
</dbReference>
<dbReference type="InterPro" id="IPR002052">
    <property type="entry name" value="DNA_methylase_N6_adenine_CS"/>
</dbReference>